<evidence type="ECO:0000313" key="8">
    <source>
        <dbReference type="Proteomes" id="UP000287247"/>
    </source>
</evidence>
<protein>
    <recommendedName>
        <fullName evidence="6">Peptide deformylase</fullName>
        <shortName evidence="6">PDF</shortName>
        <ecNumber evidence="6">3.5.1.88</ecNumber>
    </recommendedName>
    <alternativeName>
        <fullName evidence="6">Polypeptide deformylase</fullName>
    </alternativeName>
</protein>
<dbReference type="Gene3D" id="3.90.45.10">
    <property type="entry name" value="Peptide deformylase"/>
    <property type="match status" value="1"/>
</dbReference>
<dbReference type="CDD" id="cd00487">
    <property type="entry name" value="Pep_deformylase"/>
    <property type="match status" value="1"/>
</dbReference>
<dbReference type="GO" id="GO:0006412">
    <property type="term" value="P:translation"/>
    <property type="evidence" value="ECO:0007669"/>
    <property type="project" value="UniProtKB-UniRule"/>
</dbReference>
<evidence type="ECO:0000313" key="7">
    <source>
        <dbReference type="EMBL" id="GBF81936.1"/>
    </source>
</evidence>
<dbReference type="RefSeq" id="WP_172957429.1">
    <property type="nucleotide sequence ID" value="NZ_BDQK01000014.1"/>
</dbReference>
<evidence type="ECO:0000256" key="1">
    <source>
        <dbReference type="ARBA" id="ARBA00010759"/>
    </source>
</evidence>
<keyword evidence="3 6" id="KW-0378">Hydrolase</keyword>
<comment type="cofactor">
    <cofactor evidence="6">
        <name>Fe(2+)</name>
        <dbReference type="ChEBI" id="CHEBI:29033"/>
    </cofactor>
    <text evidence="6">Binds 1 Fe(2+) ion.</text>
</comment>
<dbReference type="Pfam" id="PF01327">
    <property type="entry name" value="Pep_deformylase"/>
    <property type="match status" value="1"/>
</dbReference>
<dbReference type="NCBIfam" id="NF001159">
    <property type="entry name" value="PRK00150.1-3"/>
    <property type="match status" value="1"/>
</dbReference>
<gene>
    <name evidence="6" type="primary">def</name>
    <name evidence="7" type="ORF">AsFPU1_3359</name>
</gene>
<reference evidence="8" key="1">
    <citation type="submission" date="2017-05" db="EMBL/GenBank/DDBJ databases">
        <title>Physiological properties and genetic analysis related to exopolysaccharide production of fresh-water unicellular cyanobacterium Aphanothece sacrum, Suizenji Nori, that has been cultured as a food source in Japan.</title>
        <authorList>
            <person name="Kanesaki Y."/>
            <person name="Yoshikawa S."/>
            <person name="Ohki K."/>
        </authorList>
    </citation>
    <scope>NUCLEOTIDE SEQUENCE [LARGE SCALE GENOMIC DNA]</scope>
    <source>
        <strain evidence="8">FPU1</strain>
    </source>
</reference>
<feature type="binding site" evidence="6">
    <location>
        <position position="147"/>
    </location>
    <ligand>
        <name>Fe cation</name>
        <dbReference type="ChEBI" id="CHEBI:24875"/>
    </ligand>
</feature>
<dbReference type="InterPro" id="IPR023635">
    <property type="entry name" value="Peptide_deformylase"/>
</dbReference>
<dbReference type="SUPFAM" id="SSF56420">
    <property type="entry name" value="Peptide deformylase"/>
    <property type="match status" value="1"/>
</dbReference>
<dbReference type="GO" id="GO:0046872">
    <property type="term" value="F:metal ion binding"/>
    <property type="evidence" value="ECO:0007669"/>
    <property type="project" value="UniProtKB-KW"/>
</dbReference>
<evidence type="ECO:0000256" key="2">
    <source>
        <dbReference type="ARBA" id="ARBA00022723"/>
    </source>
</evidence>
<evidence type="ECO:0000256" key="6">
    <source>
        <dbReference type="HAMAP-Rule" id="MF_00163"/>
    </source>
</evidence>
<feature type="binding site" evidence="6">
    <location>
        <position position="101"/>
    </location>
    <ligand>
        <name>Fe cation</name>
        <dbReference type="ChEBI" id="CHEBI:24875"/>
    </ligand>
</feature>
<evidence type="ECO:0000256" key="3">
    <source>
        <dbReference type="ARBA" id="ARBA00022801"/>
    </source>
</evidence>
<organism evidence="7 8">
    <name type="scientific">Aphanothece sacrum FPU1</name>
    <dbReference type="NCBI Taxonomy" id="1920663"/>
    <lineage>
        <taxon>Bacteria</taxon>
        <taxon>Bacillati</taxon>
        <taxon>Cyanobacteriota</taxon>
        <taxon>Cyanophyceae</taxon>
        <taxon>Oscillatoriophycideae</taxon>
        <taxon>Chroococcales</taxon>
        <taxon>Aphanothecaceae</taxon>
        <taxon>Aphanothece</taxon>
    </lineage>
</organism>
<evidence type="ECO:0000256" key="4">
    <source>
        <dbReference type="ARBA" id="ARBA00022917"/>
    </source>
</evidence>
<dbReference type="PIRSF" id="PIRSF004749">
    <property type="entry name" value="Pep_def"/>
    <property type="match status" value="1"/>
</dbReference>
<sequence>MKTILQIAQLGEPILRELAQPVIDITDPIFQELIDSLIATSIDAKGVGIAAPQVSESCRLFIISSHPNPRYPNAPLMEPTAMINPQIVDHSQEKVKGWEGCLSVPGLRGLVPRYQTIIVEYLDRYGHLQHQELTDFVARIFQHELDHLNGLVFLDRLENDHDLYSEEEFQQLIINNG</sequence>
<dbReference type="InterPro" id="IPR036821">
    <property type="entry name" value="Peptide_deformylase_sf"/>
</dbReference>
<dbReference type="EC" id="3.5.1.88" evidence="6"/>
<dbReference type="PANTHER" id="PTHR10458:SF21">
    <property type="entry name" value="PEPTIDE DEFORMYLASE"/>
    <property type="match status" value="1"/>
</dbReference>
<feature type="binding site" evidence="6">
    <location>
        <position position="143"/>
    </location>
    <ligand>
        <name>Fe cation</name>
        <dbReference type="ChEBI" id="CHEBI:24875"/>
    </ligand>
</feature>
<accession>A0A401IL18</accession>
<dbReference type="NCBIfam" id="TIGR00079">
    <property type="entry name" value="pept_deformyl"/>
    <property type="match status" value="1"/>
</dbReference>
<evidence type="ECO:0000256" key="5">
    <source>
        <dbReference type="ARBA" id="ARBA00023004"/>
    </source>
</evidence>
<keyword evidence="5 6" id="KW-0408">Iron</keyword>
<comment type="function">
    <text evidence="6">Removes the formyl group from the N-terminal Met of newly synthesized proteins. Requires at least a dipeptide for an efficient rate of reaction. N-terminal L-methionine is a prerequisite for activity but the enzyme has broad specificity at other positions.</text>
</comment>
<name>A0A401IL18_APHSA</name>
<dbReference type="EMBL" id="BDQK01000014">
    <property type="protein sequence ID" value="GBF81936.1"/>
    <property type="molecule type" value="Genomic_DNA"/>
</dbReference>
<comment type="caution">
    <text evidence="7">The sequence shown here is derived from an EMBL/GenBank/DDBJ whole genome shotgun (WGS) entry which is preliminary data.</text>
</comment>
<dbReference type="PANTHER" id="PTHR10458">
    <property type="entry name" value="PEPTIDE DEFORMYLASE"/>
    <property type="match status" value="1"/>
</dbReference>
<comment type="catalytic activity">
    <reaction evidence="6">
        <text>N-terminal N-formyl-L-methionyl-[peptide] + H2O = N-terminal L-methionyl-[peptide] + formate</text>
        <dbReference type="Rhea" id="RHEA:24420"/>
        <dbReference type="Rhea" id="RHEA-COMP:10639"/>
        <dbReference type="Rhea" id="RHEA-COMP:10640"/>
        <dbReference type="ChEBI" id="CHEBI:15377"/>
        <dbReference type="ChEBI" id="CHEBI:15740"/>
        <dbReference type="ChEBI" id="CHEBI:49298"/>
        <dbReference type="ChEBI" id="CHEBI:64731"/>
        <dbReference type="EC" id="3.5.1.88"/>
    </reaction>
</comment>
<keyword evidence="8" id="KW-1185">Reference proteome</keyword>
<dbReference type="Proteomes" id="UP000287247">
    <property type="component" value="Unassembled WGS sequence"/>
</dbReference>
<keyword evidence="4 6" id="KW-0648">Protein biosynthesis</keyword>
<proteinExistence type="inferred from homology"/>
<keyword evidence="2 6" id="KW-0479">Metal-binding</keyword>
<feature type="active site" evidence="6">
    <location>
        <position position="144"/>
    </location>
</feature>
<dbReference type="GO" id="GO:0042586">
    <property type="term" value="F:peptide deformylase activity"/>
    <property type="evidence" value="ECO:0007669"/>
    <property type="project" value="UniProtKB-UniRule"/>
</dbReference>
<comment type="similarity">
    <text evidence="1 6">Belongs to the polypeptide deformylase family.</text>
</comment>
<dbReference type="HAMAP" id="MF_00163">
    <property type="entry name" value="Pep_deformylase"/>
    <property type="match status" value="1"/>
</dbReference>
<dbReference type="AlphaFoldDB" id="A0A401IL18"/>
<dbReference type="PRINTS" id="PR01576">
    <property type="entry name" value="PDEFORMYLASE"/>
</dbReference>